<evidence type="ECO:0000313" key="2">
    <source>
        <dbReference type="EMBL" id="KAK8563604.1"/>
    </source>
</evidence>
<feature type="compositionally biased region" description="Basic and acidic residues" evidence="1">
    <location>
        <begin position="331"/>
        <end position="353"/>
    </location>
</feature>
<feature type="compositionally biased region" description="Basic and acidic residues" evidence="1">
    <location>
        <begin position="246"/>
        <end position="259"/>
    </location>
</feature>
<dbReference type="EMBL" id="JBBPBM010000011">
    <property type="protein sequence ID" value="KAK8563604.1"/>
    <property type="molecule type" value="Genomic_DNA"/>
</dbReference>
<gene>
    <name evidence="2" type="ORF">V6N12_035749</name>
</gene>
<evidence type="ECO:0000256" key="1">
    <source>
        <dbReference type="SAM" id="MobiDB-lite"/>
    </source>
</evidence>
<evidence type="ECO:0000313" key="3">
    <source>
        <dbReference type="Proteomes" id="UP001472677"/>
    </source>
</evidence>
<accession>A0ABR2ENN4</accession>
<proteinExistence type="predicted"/>
<dbReference type="Proteomes" id="UP001472677">
    <property type="component" value="Unassembled WGS sequence"/>
</dbReference>
<sequence length="502" mass="54623">MGALDTLSLILEDASCHFRKYGFFHYPVALFMFCYVEGFYLACKFSGVVVSFDDLLVDPSISDIPKRKNTPKQLELLWRPPPFGFIKLNIDGVVISNSATLATLAADDPVAGNHGGRPPDSGMCVDVPVSLERPGSPIAVDLQPSIKKGRSLVSPVSDVLMKEGVLPHSRNLGGLPLTESGDRQDIEYEGLPEICFKCGKYGHAKDVYGITSPATSVAEDNALRNLDELYGPWMQVSNRKRRNGQSRKDLDNGSKDKAKSVNSGSRFSALAIAQDPDIIVDKLTPVQQIREMESATVTVGGSLAMQTRILNASKGVRGEYNDGTFGGDMDIQNRDSHSSFKEQLAERTRKNTEGESGSQGTRVASQERVAAAKSLLNTEKHVVVQKKRDVQNGSPPTLEVGLWNLIEELHNAENLEASRLGASIFEGVKDGDNVSKTGRLATLCSSNELAPLVMVVDMNTAYGTWDWSRMSPLLSPEVREQIAAVQPPQIGLGSNTPGWCWT</sequence>
<name>A0ABR2ENN4_9ROSI</name>
<feature type="compositionally biased region" description="Polar residues" evidence="1">
    <location>
        <begin position="354"/>
        <end position="364"/>
    </location>
</feature>
<feature type="region of interest" description="Disordered" evidence="1">
    <location>
        <begin position="237"/>
        <end position="262"/>
    </location>
</feature>
<organism evidence="2 3">
    <name type="scientific">Hibiscus sabdariffa</name>
    <name type="common">roselle</name>
    <dbReference type="NCBI Taxonomy" id="183260"/>
    <lineage>
        <taxon>Eukaryota</taxon>
        <taxon>Viridiplantae</taxon>
        <taxon>Streptophyta</taxon>
        <taxon>Embryophyta</taxon>
        <taxon>Tracheophyta</taxon>
        <taxon>Spermatophyta</taxon>
        <taxon>Magnoliopsida</taxon>
        <taxon>eudicotyledons</taxon>
        <taxon>Gunneridae</taxon>
        <taxon>Pentapetalae</taxon>
        <taxon>rosids</taxon>
        <taxon>malvids</taxon>
        <taxon>Malvales</taxon>
        <taxon>Malvaceae</taxon>
        <taxon>Malvoideae</taxon>
        <taxon>Hibiscus</taxon>
    </lineage>
</organism>
<protein>
    <submittedName>
        <fullName evidence="2">Uncharacterized protein</fullName>
    </submittedName>
</protein>
<feature type="region of interest" description="Disordered" evidence="1">
    <location>
        <begin position="325"/>
        <end position="365"/>
    </location>
</feature>
<reference evidence="2 3" key="1">
    <citation type="journal article" date="2024" name="G3 (Bethesda)">
        <title>Genome assembly of Hibiscus sabdariffa L. provides insights into metabolisms of medicinal natural products.</title>
        <authorList>
            <person name="Kim T."/>
        </authorList>
    </citation>
    <scope>NUCLEOTIDE SEQUENCE [LARGE SCALE GENOMIC DNA]</scope>
    <source>
        <strain evidence="2">TK-2024</strain>
        <tissue evidence="2">Old leaves</tissue>
    </source>
</reference>
<comment type="caution">
    <text evidence="2">The sequence shown here is derived from an EMBL/GenBank/DDBJ whole genome shotgun (WGS) entry which is preliminary data.</text>
</comment>
<keyword evidence="3" id="KW-1185">Reference proteome</keyword>